<name>A0ABM8GV31_9MICO</name>
<feature type="transmembrane region" description="Helical" evidence="1">
    <location>
        <begin position="34"/>
        <end position="55"/>
    </location>
</feature>
<evidence type="ECO:0000313" key="2">
    <source>
        <dbReference type="EMBL" id="BDZ52331.1"/>
    </source>
</evidence>
<evidence type="ECO:0008006" key="5">
    <source>
        <dbReference type="Google" id="ProtNLM"/>
    </source>
</evidence>
<reference evidence="2" key="1">
    <citation type="journal article" date="2014" name="Int. J. Syst. Evol. Microbiol.">
        <title>Complete genome of a new Firmicutes species belonging to the dominant human colonic microbiota ('Ruminococcus bicirculans') reveals two chromosomes and a selective capacity to utilize plant glucans.</title>
        <authorList>
            <consortium name="NISC Comparative Sequencing Program"/>
            <person name="Wegmann U."/>
            <person name="Louis P."/>
            <person name="Goesmann A."/>
            <person name="Henrissat B."/>
            <person name="Duncan S.H."/>
            <person name="Flint H.J."/>
        </authorList>
    </citation>
    <scope>NUCLEOTIDE SEQUENCE</scope>
    <source>
        <strain evidence="2">NBRC 108728</strain>
    </source>
</reference>
<dbReference type="Proteomes" id="UP001321486">
    <property type="component" value="Plasmid pNBRC108728a"/>
</dbReference>
<evidence type="ECO:0000256" key="1">
    <source>
        <dbReference type="SAM" id="Phobius"/>
    </source>
</evidence>
<keyword evidence="1" id="KW-1133">Transmembrane helix</keyword>
<keyword evidence="1" id="KW-0812">Transmembrane</keyword>
<proteinExistence type="predicted"/>
<keyword evidence="4" id="KW-1185">Reference proteome</keyword>
<keyword evidence="1" id="KW-0472">Membrane</keyword>
<geneLocation type="plasmid" evidence="2 4">
    <name>pNBRC108728a</name>
</geneLocation>
<accession>A0ABM8GV31</accession>
<keyword evidence="2" id="KW-0614">Plasmid</keyword>
<dbReference type="EMBL" id="AP027733">
    <property type="protein sequence ID" value="BDZ52331.1"/>
    <property type="molecule type" value="Genomic_DNA"/>
</dbReference>
<gene>
    <name evidence="2" type="ORF">GCM10025867_45720</name>
    <name evidence="3" type="ORF">GCM10025867_51390</name>
</gene>
<sequence>MTIQTNANASIPRATLGTPDAVTWSRQRFGLLPFIFWGAWVGPVLTVSAAGSMAAGNDVSPWVIVVGLAMTAFALKMILPAARKTKFARAAFREWVARHTPTLTETERHYFIRHCEAEVQNLWGKNPSWFIQGPTSPDGKYDLRLVVE</sequence>
<protein>
    <recommendedName>
        <fullName evidence="5">Conjugal transfer protein</fullName>
    </recommendedName>
</protein>
<dbReference type="RefSeq" id="WP_286347181.1">
    <property type="nucleotide sequence ID" value="NZ_AP027733.1"/>
</dbReference>
<reference evidence="2" key="3">
    <citation type="submission" date="2023-02" db="EMBL/GenBank/DDBJ databases">
        <authorList>
            <person name="Sun Q."/>
            <person name="Mori K."/>
        </authorList>
    </citation>
    <scope>NUCLEOTIDE SEQUENCE</scope>
    <source>
        <strain evidence="2">NBRC 108728</strain>
        <plasmid evidence="2">pNBRC108728a</plasmid>
    </source>
</reference>
<dbReference type="EMBL" id="AP027733">
    <property type="protein sequence ID" value="BDZ52898.1"/>
    <property type="molecule type" value="Genomic_DNA"/>
</dbReference>
<evidence type="ECO:0000313" key="3">
    <source>
        <dbReference type="EMBL" id="BDZ52898.1"/>
    </source>
</evidence>
<organism evidence="2 4">
    <name type="scientific">Frondihabitans sucicola</name>
    <dbReference type="NCBI Taxonomy" id="1268041"/>
    <lineage>
        <taxon>Bacteria</taxon>
        <taxon>Bacillati</taxon>
        <taxon>Actinomycetota</taxon>
        <taxon>Actinomycetes</taxon>
        <taxon>Micrococcales</taxon>
        <taxon>Microbacteriaceae</taxon>
        <taxon>Frondihabitans</taxon>
    </lineage>
</organism>
<feature type="transmembrane region" description="Helical" evidence="1">
    <location>
        <begin position="61"/>
        <end position="79"/>
    </location>
</feature>
<reference evidence="4" key="2">
    <citation type="journal article" date="2019" name="Int. J. Syst. Evol. Microbiol.">
        <title>The Global Catalogue of Microorganisms (GCM) 10K type strain sequencing project: providing services to taxonomists for standard genome sequencing and annotation.</title>
        <authorList>
            <consortium name="The Broad Institute Genomics Platform"/>
            <consortium name="The Broad Institute Genome Sequencing Center for Infectious Disease"/>
            <person name="Wu L."/>
            <person name="Ma J."/>
        </authorList>
    </citation>
    <scope>NUCLEOTIDE SEQUENCE [LARGE SCALE GENOMIC DNA]</scope>
    <source>
        <strain evidence="4">NBRC 108728</strain>
    </source>
</reference>
<evidence type="ECO:0000313" key="4">
    <source>
        <dbReference type="Proteomes" id="UP001321486"/>
    </source>
</evidence>